<dbReference type="GO" id="GO:0045259">
    <property type="term" value="C:proton-transporting ATP synthase complex"/>
    <property type="evidence" value="ECO:0007669"/>
    <property type="project" value="UniProtKB-KW"/>
</dbReference>
<keyword evidence="14" id="KW-1185">Reference proteome</keyword>
<dbReference type="NCBIfam" id="TIGR01146">
    <property type="entry name" value="ATPsyn_F1gamma"/>
    <property type="match status" value="1"/>
</dbReference>
<dbReference type="HAMAP" id="MF_00815">
    <property type="entry name" value="ATP_synth_gamma_bact"/>
    <property type="match status" value="1"/>
</dbReference>
<dbReference type="Proteomes" id="UP000250744">
    <property type="component" value="Unassembled WGS sequence"/>
</dbReference>
<dbReference type="Pfam" id="PF00231">
    <property type="entry name" value="ATP-synt"/>
    <property type="match status" value="1"/>
</dbReference>
<dbReference type="RefSeq" id="WP_112159139.1">
    <property type="nucleotide sequence ID" value="NZ_QKRX01000006.1"/>
</dbReference>
<evidence type="ECO:0000256" key="9">
    <source>
        <dbReference type="ARBA" id="ARBA00023136"/>
    </source>
</evidence>
<name>A0A364NLT0_9GAMM</name>
<comment type="caution">
    <text evidence="13">The sequence shown here is derived from an EMBL/GenBank/DDBJ whole genome shotgun (WGS) entry which is preliminary data.</text>
</comment>
<dbReference type="InterPro" id="IPR035968">
    <property type="entry name" value="ATP_synth_F1_ATPase_gsu"/>
</dbReference>
<evidence type="ECO:0000256" key="6">
    <source>
        <dbReference type="ARBA" id="ARBA00022475"/>
    </source>
</evidence>
<proteinExistence type="inferred from homology"/>
<dbReference type="EMBL" id="QKRX01000006">
    <property type="protein sequence ID" value="RAU18056.1"/>
    <property type="molecule type" value="Genomic_DNA"/>
</dbReference>
<dbReference type="PANTHER" id="PTHR11693">
    <property type="entry name" value="ATP SYNTHASE GAMMA CHAIN"/>
    <property type="match status" value="1"/>
</dbReference>
<reference evidence="13 14" key="1">
    <citation type="submission" date="2018-06" db="EMBL/GenBank/DDBJ databases">
        <title>Nitrincola tibetense sp. nov., isolated from Lake XuguoCo on Tibetan Plateau.</title>
        <authorList>
            <person name="Xing P."/>
        </authorList>
    </citation>
    <scope>NUCLEOTIDE SEQUENCE [LARGE SCALE GENOMIC DNA]</scope>
    <source>
        <strain evidence="14">xg18</strain>
    </source>
</reference>
<evidence type="ECO:0000256" key="10">
    <source>
        <dbReference type="ARBA" id="ARBA00023196"/>
    </source>
</evidence>
<keyword evidence="7 12" id="KW-0375">Hydrogen ion transport</keyword>
<gene>
    <name evidence="12" type="primary">atpG</name>
    <name evidence="13" type="ORF">DN062_09720</name>
</gene>
<comment type="function">
    <text evidence="1 12">Produces ATP from ADP in the presence of a proton gradient across the membrane. The gamma chain is believed to be important in regulating ATPase activity and the flow of protons through the CF(0) complex.</text>
</comment>
<keyword evidence="10 12" id="KW-0139">CF(1)</keyword>
<dbReference type="GO" id="GO:0042777">
    <property type="term" value="P:proton motive force-driven plasma membrane ATP synthesis"/>
    <property type="evidence" value="ECO:0007669"/>
    <property type="project" value="UniProtKB-UniRule"/>
</dbReference>
<protein>
    <recommendedName>
        <fullName evidence="12">ATP synthase gamma chain</fullName>
    </recommendedName>
    <alternativeName>
        <fullName evidence="12">ATP synthase F1 sector gamma subunit</fullName>
    </alternativeName>
    <alternativeName>
        <fullName evidence="12">F-ATPase gamma subunit</fullName>
    </alternativeName>
</protein>
<sequence length="288" mass="31795">MAVGKEIKTQIASIGSTRKITSAMEMVAASKMRKAQDRMRSSRPYALGIKGVIQHVAKANPEYNHLYMQEREVKRVGFIVVSSDRGLCGGLNVNVFKKAVIAMKEFHEQKVEIDICALGNKAITFFKNYGGNVVAAKGHLGDSPELADLIGSVKVMLNAFEEGKIDKIFIVSNEFVNTMTQQPVVEQVLPARADDNGNEQLNRSWDYLYEPDAKELLEALFVRYIESVVYQAVIENIACEQAARMLAMKNATDNAGDLIDELKMVYNKARQAAITQEISEIVSGAAAV</sequence>
<comment type="subcellular location">
    <subcellularLocation>
        <location evidence="12">Cell membrane</location>
        <topology evidence="12">Peripheral membrane protein</topology>
    </subcellularLocation>
    <subcellularLocation>
        <location evidence="2">Membrane</location>
        <topology evidence="2">Peripheral membrane protein</topology>
    </subcellularLocation>
</comment>
<keyword evidence="6 12" id="KW-1003">Cell membrane</keyword>
<dbReference type="FunFam" id="1.10.287.80:FF:000005">
    <property type="entry name" value="ATP synthase gamma chain"/>
    <property type="match status" value="1"/>
</dbReference>
<dbReference type="GO" id="GO:0005886">
    <property type="term" value="C:plasma membrane"/>
    <property type="evidence" value="ECO:0007669"/>
    <property type="project" value="UniProtKB-SubCell"/>
</dbReference>
<dbReference type="GO" id="GO:0046933">
    <property type="term" value="F:proton-transporting ATP synthase activity, rotational mechanism"/>
    <property type="evidence" value="ECO:0007669"/>
    <property type="project" value="UniProtKB-UniRule"/>
</dbReference>
<keyword evidence="5 12" id="KW-0813">Transport</keyword>
<accession>A0A364NLT0</accession>
<dbReference type="SUPFAM" id="SSF52943">
    <property type="entry name" value="ATP synthase (F1-ATPase), gamma subunit"/>
    <property type="match status" value="1"/>
</dbReference>
<dbReference type="PROSITE" id="PS00153">
    <property type="entry name" value="ATPASE_GAMMA"/>
    <property type="match status" value="1"/>
</dbReference>
<dbReference type="PRINTS" id="PR00126">
    <property type="entry name" value="ATPASEGAMMA"/>
</dbReference>
<keyword evidence="13" id="KW-0378">Hydrolase</keyword>
<dbReference type="InterPro" id="IPR023632">
    <property type="entry name" value="ATP_synth_F1_gsu_CS"/>
</dbReference>
<evidence type="ECO:0000256" key="3">
    <source>
        <dbReference type="ARBA" id="ARBA00007681"/>
    </source>
</evidence>
<evidence type="ECO:0000313" key="13">
    <source>
        <dbReference type="EMBL" id="RAU18056.1"/>
    </source>
</evidence>
<evidence type="ECO:0000256" key="2">
    <source>
        <dbReference type="ARBA" id="ARBA00004170"/>
    </source>
</evidence>
<dbReference type="PANTHER" id="PTHR11693:SF22">
    <property type="entry name" value="ATP SYNTHASE SUBUNIT GAMMA, MITOCHONDRIAL"/>
    <property type="match status" value="1"/>
</dbReference>
<organism evidence="13 14">
    <name type="scientific">Nitrincola tibetensis</name>
    <dbReference type="NCBI Taxonomy" id="2219697"/>
    <lineage>
        <taxon>Bacteria</taxon>
        <taxon>Pseudomonadati</taxon>
        <taxon>Pseudomonadota</taxon>
        <taxon>Gammaproteobacteria</taxon>
        <taxon>Oceanospirillales</taxon>
        <taxon>Oceanospirillaceae</taxon>
        <taxon>Nitrincola</taxon>
    </lineage>
</organism>
<dbReference type="CDD" id="cd12151">
    <property type="entry name" value="F1-ATPase_gamma"/>
    <property type="match status" value="1"/>
</dbReference>
<keyword evidence="11 12" id="KW-0066">ATP synthesis</keyword>
<dbReference type="AlphaFoldDB" id="A0A364NLT0"/>
<evidence type="ECO:0000256" key="12">
    <source>
        <dbReference type="HAMAP-Rule" id="MF_00815"/>
    </source>
</evidence>
<evidence type="ECO:0000256" key="1">
    <source>
        <dbReference type="ARBA" id="ARBA00003456"/>
    </source>
</evidence>
<evidence type="ECO:0000256" key="5">
    <source>
        <dbReference type="ARBA" id="ARBA00022448"/>
    </source>
</evidence>
<dbReference type="Gene3D" id="1.10.287.80">
    <property type="entry name" value="ATP synthase, gamma subunit, helix hairpin domain"/>
    <property type="match status" value="2"/>
</dbReference>
<dbReference type="GO" id="GO:0016787">
    <property type="term" value="F:hydrolase activity"/>
    <property type="evidence" value="ECO:0007669"/>
    <property type="project" value="UniProtKB-KW"/>
</dbReference>
<comment type="subunit">
    <text evidence="4 12">F-type ATPases have 2 components, CF(1) - the catalytic core - and CF(0) - the membrane proton channel. CF(1) has five subunits: alpha(3), beta(3), gamma(1), delta(1), epsilon(1). CF(0) has three main subunits: a, b and c.</text>
</comment>
<keyword evidence="9 12" id="KW-0472">Membrane</keyword>
<evidence type="ECO:0000256" key="4">
    <source>
        <dbReference type="ARBA" id="ARBA00011648"/>
    </source>
</evidence>
<evidence type="ECO:0000256" key="7">
    <source>
        <dbReference type="ARBA" id="ARBA00022781"/>
    </source>
</evidence>
<evidence type="ECO:0000256" key="11">
    <source>
        <dbReference type="ARBA" id="ARBA00023310"/>
    </source>
</evidence>
<comment type="similarity">
    <text evidence="3 12">Belongs to the ATPase gamma chain family.</text>
</comment>
<evidence type="ECO:0000256" key="8">
    <source>
        <dbReference type="ARBA" id="ARBA00023065"/>
    </source>
</evidence>
<evidence type="ECO:0000313" key="14">
    <source>
        <dbReference type="Proteomes" id="UP000250744"/>
    </source>
</evidence>
<dbReference type="NCBIfam" id="NF004144">
    <property type="entry name" value="PRK05621.1-1"/>
    <property type="match status" value="1"/>
</dbReference>
<keyword evidence="8 12" id="KW-0406">Ion transport</keyword>
<dbReference type="InterPro" id="IPR000131">
    <property type="entry name" value="ATP_synth_F1_gsu"/>
</dbReference>
<dbReference type="GO" id="GO:0005524">
    <property type="term" value="F:ATP binding"/>
    <property type="evidence" value="ECO:0007669"/>
    <property type="project" value="UniProtKB-UniRule"/>
</dbReference>
<dbReference type="Gene3D" id="3.40.1380.10">
    <property type="match status" value="1"/>
</dbReference>
<dbReference type="OrthoDB" id="9812769at2"/>